<reference evidence="8 9" key="1">
    <citation type="submission" date="2015-03" db="EMBL/GenBank/DDBJ databases">
        <title>Genome sequencing of Methylobacterium aquaticum DSM16371 type strain.</title>
        <authorList>
            <person name="Chaudhry V."/>
            <person name="Patil P.B."/>
        </authorList>
    </citation>
    <scope>NUCLEOTIDE SEQUENCE [LARGE SCALE GENOMIC DNA]</scope>
    <source>
        <strain evidence="8 9">DSM 16371</strain>
    </source>
</reference>
<dbReference type="RefSeq" id="WP_048465085.1">
    <property type="nucleotide sequence ID" value="NZ_LABX01000136.1"/>
</dbReference>
<evidence type="ECO:0000256" key="2">
    <source>
        <dbReference type="ARBA" id="ARBA00022598"/>
    </source>
</evidence>
<dbReference type="InterPro" id="IPR025110">
    <property type="entry name" value="AMP-bd_C"/>
</dbReference>
<dbReference type="PROSITE" id="PS00455">
    <property type="entry name" value="AMP_BINDING"/>
    <property type="match status" value="1"/>
</dbReference>
<dbReference type="GO" id="GO:0031956">
    <property type="term" value="F:medium-chain fatty acid-CoA ligase activity"/>
    <property type="evidence" value="ECO:0007669"/>
    <property type="project" value="TreeGrafter"/>
</dbReference>
<dbReference type="FunFam" id="3.30.300.30:FF:000008">
    <property type="entry name" value="2,3-dihydroxybenzoate-AMP ligase"/>
    <property type="match status" value="1"/>
</dbReference>
<dbReference type="SUPFAM" id="SSF56801">
    <property type="entry name" value="Acetyl-CoA synthetase-like"/>
    <property type="match status" value="1"/>
</dbReference>
<dbReference type="PATRIC" id="fig|270351.6.peg.1112"/>
<dbReference type="AlphaFoldDB" id="A0A0J6SGF4"/>
<dbReference type="EC" id="6.2.1.44" evidence="4"/>
<dbReference type="Pfam" id="PF13193">
    <property type="entry name" value="AMP-binding_C"/>
    <property type="match status" value="1"/>
</dbReference>
<proteinExistence type="inferred from homology"/>
<comment type="catalytic activity">
    <reaction evidence="3">
        <text>3-(methylsulfanyl)propanoate + ATP + CoA = 3-(methylsulfanyl)propanoyl-CoA + AMP + diphosphate</text>
        <dbReference type="Rhea" id="RHEA:43052"/>
        <dbReference type="ChEBI" id="CHEBI:30616"/>
        <dbReference type="ChEBI" id="CHEBI:33019"/>
        <dbReference type="ChEBI" id="CHEBI:49016"/>
        <dbReference type="ChEBI" id="CHEBI:57287"/>
        <dbReference type="ChEBI" id="CHEBI:82815"/>
        <dbReference type="ChEBI" id="CHEBI:456215"/>
        <dbReference type="EC" id="6.2.1.44"/>
    </reaction>
    <physiologicalReaction direction="left-to-right" evidence="3">
        <dbReference type="Rhea" id="RHEA:43053"/>
    </physiologicalReaction>
</comment>
<gene>
    <name evidence="8" type="ORF">VP06_17680</name>
</gene>
<dbReference type="Pfam" id="PF00501">
    <property type="entry name" value="AMP-binding"/>
    <property type="match status" value="1"/>
</dbReference>
<dbReference type="InterPro" id="IPR045851">
    <property type="entry name" value="AMP-bd_C_sf"/>
</dbReference>
<dbReference type="EMBL" id="LABX01000136">
    <property type="protein sequence ID" value="KMO32433.1"/>
    <property type="molecule type" value="Genomic_DNA"/>
</dbReference>
<organism evidence="8 9">
    <name type="scientific">Methylobacterium aquaticum</name>
    <dbReference type="NCBI Taxonomy" id="270351"/>
    <lineage>
        <taxon>Bacteria</taxon>
        <taxon>Pseudomonadati</taxon>
        <taxon>Pseudomonadota</taxon>
        <taxon>Alphaproteobacteria</taxon>
        <taxon>Hyphomicrobiales</taxon>
        <taxon>Methylobacteriaceae</taxon>
        <taxon>Methylobacterium</taxon>
    </lineage>
</organism>
<accession>A0A0J6SGF4</accession>
<dbReference type="PANTHER" id="PTHR43201:SF5">
    <property type="entry name" value="MEDIUM-CHAIN ACYL-COA LIGASE ACSF2, MITOCHONDRIAL"/>
    <property type="match status" value="1"/>
</dbReference>
<feature type="domain" description="AMP-dependent synthetase/ligase" evidence="6">
    <location>
        <begin position="13"/>
        <end position="378"/>
    </location>
</feature>
<evidence type="ECO:0000313" key="8">
    <source>
        <dbReference type="EMBL" id="KMO32433.1"/>
    </source>
</evidence>
<comment type="caution">
    <text evidence="8">The sequence shown here is derived from an EMBL/GenBank/DDBJ whole genome shotgun (WGS) entry which is preliminary data.</text>
</comment>
<evidence type="ECO:0000256" key="5">
    <source>
        <dbReference type="ARBA" id="ARBA00067668"/>
    </source>
</evidence>
<evidence type="ECO:0000259" key="6">
    <source>
        <dbReference type="Pfam" id="PF00501"/>
    </source>
</evidence>
<dbReference type="InterPro" id="IPR000873">
    <property type="entry name" value="AMP-dep_synth/lig_dom"/>
</dbReference>
<evidence type="ECO:0000256" key="3">
    <source>
        <dbReference type="ARBA" id="ARBA00051915"/>
    </source>
</evidence>
<dbReference type="Proteomes" id="UP000035929">
    <property type="component" value="Unassembled WGS sequence"/>
</dbReference>
<dbReference type="Gene3D" id="3.40.50.12780">
    <property type="entry name" value="N-terminal domain of ligase-like"/>
    <property type="match status" value="1"/>
</dbReference>
<sequence>MRDVLTPGQMLAVQARLQPDRIGARDLERAMTFRQWNARACRLANGLLGLGLRKGERVAVLAYNCVEWLEIYAAMAKAGLVAVPVNFRLVGPEVRYILEDAEVSALILQDELAGTVEEIRADLPVPEARVVWFGASRCPAGFSSYEDLIGTAREDEPGIAVDPADPWMLMYTSGTTGKPKGAIRSHRGAAMLSMITEIELGIHRRDSALLVMPLCHANSLYFFGAFSYCGGVTSVYSRKSFDPEHCVRALSEGGASFTSLVPTHYAMMLGLSQEAKARYDLSRITRLMISSAPARPDTKRAVMEFFPNSGLYELYGATEVGWATMLHPPEQFTKLGSVGRECVGSAPIRLLDEAGNEVPDGEAGELFCSNPYLFDGYWKLPEKTREAFRGEYCTVGDMARRDADGFIHLVDRKSNMIISGGENIYPSEVEALLGGHPAVHDVAVIGLPDETWGERVHAVIVLRDGASATEAEILGWCKDRLAGFKRPRTVSFMEDQAMPRTATGKNLHRKLKERLVRGEGSFTICSQ</sequence>
<keyword evidence="2 8" id="KW-0436">Ligase</keyword>
<dbReference type="PANTHER" id="PTHR43201">
    <property type="entry name" value="ACYL-COA SYNTHETASE"/>
    <property type="match status" value="1"/>
</dbReference>
<protein>
    <recommendedName>
        <fullName evidence="5">3-methylmercaptopropionyl-CoA ligase</fullName>
        <ecNumber evidence="4">6.2.1.44</ecNumber>
    </recommendedName>
</protein>
<evidence type="ECO:0000256" key="4">
    <source>
        <dbReference type="ARBA" id="ARBA00066616"/>
    </source>
</evidence>
<dbReference type="InterPro" id="IPR042099">
    <property type="entry name" value="ANL_N_sf"/>
</dbReference>
<dbReference type="OrthoDB" id="9803968at2"/>
<evidence type="ECO:0000259" key="7">
    <source>
        <dbReference type="Pfam" id="PF13193"/>
    </source>
</evidence>
<evidence type="ECO:0000313" key="9">
    <source>
        <dbReference type="Proteomes" id="UP000035929"/>
    </source>
</evidence>
<comment type="similarity">
    <text evidence="1">Belongs to the ATP-dependent AMP-binding enzyme family.</text>
</comment>
<name>A0A0J6SGF4_9HYPH</name>
<dbReference type="InterPro" id="IPR020845">
    <property type="entry name" value="AMP-binding_CS"/>
</dbReference>
<evidence type="ECO:0000256" key="1">
    <source>
        <dbReference type="ARBA" id="ARBA00006432"/>
    </source>
</evidence>
<feature type="domain" description="AMP-binding enzyme C-terminal" evidence="7">
    <location>
        <begin position="428"/>
        <end position="505"/>
    </location>
</feature>
<dbReference type="GO" id="GO:0006631">
    <property type="term" value="P:fatty acid metabolic process"/>
    <property type="evidence" value="ECO:0007669"/>
    <property type="project" value="TreeGrafter"/>
</dbReference>
<dbReference type="Gene3D" id="3.30.300.30">
    <property type="match status" value="1"/>
</dbReference>